<accession>C9LED4</accession>
<keyword evidence="2" id="KW-1185">Reference proteome</keyword>
<evidence type="ECO:0000313" key="2">
    <source>
        <dbReference type="Proteomes" id="UP000003460"/>
    </source>
</evidence>
<dbReference type="AlphaFoldDB" id="C9LED4"/>
<evidence type="ECO:0000313" key="1">
    <source>
        <dbReference type="EMBL" id="EEX72521.1"/>
    </source>
</evidence>
<reference evidence="1" key="1">
    <citation type="submission" date="2009-09" db="EMBL/GenBank/DDBJ databases">
        <authorList>
            <person name="Weinstock G."/>
            <person name="Sodergren E."/>
            <person name="Clifton S."/>
            <person name="Fulton L."/>
            <person name="Fulton B."/>
            <person name="Courtney L."/>
            <person name="Fronick C."/>
            <person name="Harrison M."/>
            <person name="Strong C."/>
            <person name="Farmer C."/>
            <person name="Delahaunty K."/>
            <person name="Markovic C."/>
            <person name="Hall O."/>
            <person name="Minx P."/>
            <person name="Tomlinson C."/>
            <person name="Mitreva M."/>
            <person name="Nelson J."/>
            <person name="Hou S."/>
            <person name="Wollam A."/>
            <person name="Pepin K.H."/>
            <person name="Johnson M."/>
            <person name="Bhonagiri V."/>
            <person name="Nash W.E."/>
            <person name="Warren W."/>
            <person name="Chinwalla A."/>
            <person name="Mardis E.R."/>
            <person name="Wilson R.K."/>
        </authorList>
    </citation>
    <scope>NUCLEOTIDE SEQUENCE [LARGE SCALE GENOMIC DNA]</scope>
    <source>
        <strain evidence="1">ATCC 51259</strain>
    </source>
</reference>
<proteinExistence type="predicted"/>
<protein>
    <submittedName>
        <fullName evidence="1">Uncharacterized protein</fullName>
    </submittedName>
</protein>
<organism evidence="1 2">
    <name type="scientific">Alloprevotella tannerae ATCC 51259</name>
    <dbReference type="NCBI Taxonomy" id="626522"/>
    <lineage>
        <taxon>Bacteria</taxon>
        <taxon>Pseudomonadati</taxon>
        <taxon>Bacteroidota</taxon>
        <taxon>Bacteroidia</taxon>
        <taxon>Bacteroidales</taxon>
        <taxon>Prevotellaceae</taxon>
        <taxon>Alloprevotella</taxon>
    </lineage>
</organism>
<dbReference type="Proteomes" id="UP000003460">
    <property type="component" value="Unassembled WGS sequence"/>
</dbReference>
<sequence>MRVLRRYFLPGNMNSLFEIAVNILNEDKNEVYLQDQDGH</sequence>
<dbReference type="STRING" id="626522.GCWU000325_00560"/>
<gene>
    <name evidence="1" type="ORF">GCWU000325_00560</name>
</gene>
<dbReference type="HOGENOM" id="CLU_3314909_0_0_10"/>
<name>C9LED4_9BACT</name>
<dbReference type="EMBL" id="ACIJ02000015">
    <property type="protein sequence ID" value="EEX72521.1"/>
    <property type="molecule type" value="Genomic_DNA"/>
</dbReference>
<comment type="caution">
    <text evidence="1">The sequence shown here is derived from an EMBL/GenBank/DDBJ whole genome shotgun (WGS) entry which is preliminary data.</text>
</comment>